<sequence length="167" mass="19051">MRVRYFLLLFLIGVTACAAAPEHEADFAPWQLPDGQPREVVQILSGRYGETPFSLQVRMSLTEEKMQIAGLDQLGRRAFDILWDEKGVRTGKAEWVSEDLNAIDILKVIVATYWPENDPMQTRVADRAANLETTYQSVRENAWNETVQIRDPSADYELTIVSYELAQ</sequence>
<protein>
    <submittedName>
        <fullName evidence="2">DUF3261 domain-containing protein</fullName>
    </submittedName>
</protein>
<proteinExistence type="predicted"/>
<dbReference type="InterPro" id="IPR021675">
    <property type="entry name" value="DUF3261"/>
</dbReference>
<gene>
    <name evidence="2" type="ORF">J0X12_07000</name>
</gene>
<feature type="chain" id="PRO_5047211660" evidence="1">
    <location>
        <begin position="19"/>
        <end position="167"/>
    </location>
</feature>
<evidence type="ECO:0000256" key="1">
    <source>
        <dbReference type="SAM" id="SignalP"/>
    </source>
</evidence>
<dbReference type="RefSeq" id="WP_207043594.1">
    <property type="nucleotide sequence ID" value="NZ_JAFLNC010000002.1"/>
</dbReference>
<dbReference type="PROSITE" id="PS51257">
    <property type="entry name" value="PROKAR_LIPOPROTEIN"/>
    <property type="match status" value="1"/>
</dbReference>
<accession>A0ABS3F4U4</accession>
<evidence type="ECO:0000313" key="2">
    <source>
        <dbReference type="EMBL" id="MBO0333353.1"/>
    </source>
</evidence>
<dbReference type="Proteomes" id="UP000664761">
    <property type="component" value="Unassembled WGS sequence"/>
</dbReference>
<keyword evidence="1" id="KW-0732">Signal</keyword>
<keyword evidence="3" id="KW-1185">Reference proteome</keyword>
<dbReference type="Pfam" id="PF11659">
    <property type="entry name" value="DUF3261"/>
    <property type="match status" value="1"/>
</dbReference>
<evidence type="ECO:0000313" key="3">
    <source>
        <dbReference type="Proteomes" id="UP000664761"/>
    </source>
</evidence>
<reference evidence="2 3" key="1">
    <citation type="submission" date="2021-03" db="EMBL/GenBank/DDBJ databases">
        <title>Sneathiella sp. CAU 1612 isolated from Kang Won-do.</title>
        <authorList>
            <person name="Kim W."/>
        </authorList>
    </citation>
    <scope>NUCLEOTIDE SEQUENCE [LARGE SCALE GENOMIC DNA]</scope>
    <source>
        <strain evidence="2 3">CAU 1612</strain>
    </source>
</reference>
<comment type="caution">
    <text evidence="2">The sequence shown here is derived from an EMBL/GenBank/DDBJ whole genome shotgun (WGS) entry which is preliminary data.</text>
</comment>
<feature type="signal peptide" evidence="1">
    <location>
        <begin position="1"/>
        <end position="18"/>
    </location>
</feature>
<name>A0ABS3F4U4_9PROT</name>
<organism evidence="2 3">
    <name type="scientific">Sneathiella sedimenti</name>
    <dbReference type="NCBI Taxonomy" id="2816034"/>
    <lineage>
        <taxon>Bacteria</taxon>
        <taxon>Pseudomonadati</taxon>
        <taxon>Pseudomonadota</taxon>
        <taxon>Alphaproteobacteria</taxon>
        <taxon>Sneathiellales</taxon>
        <taxon>Sneathiellaceae</taxon>
        <taxon>Sneathiella</taxon>
    </lineage>
</organism>
<dbReference type="EMBL" id="JAFLNC010000002">
    <property type="protein sequence ID" value="MBO0333353.1"/>
    <property type="molecule type" value="Genomic_DNA"/>
</dbReference>